<feature type="compositionally biased region" description="Polar residues" evidence="1">
    <location>
        <begin position="1"/>
        <end position="20"/>
    </location>
</feature>
<dbReference type="EMBL" id="GBYB01013055">
    <property type="protein sequence ID" value="JAG82822.1"/>
    <property type="molecule type" value="Transcribed_RNA"/>
</dbReference>
<accession>A0A0C9RVR7</accession>
<proteinExistence type="predicted"/>
<dbReference type="GeneID" id="105272477"/>
<feature type="region of interest" description="Disordered" evidence="1">
    <location>
        <begin position="1"/>
        <end position="71"/>
    </location>
</feature>
<feature type="compositionally biased region" description="Polar residues" evidence="1">
    <location>
        <begin position="28"/>
        <end position="58"/>
    </location>
</feature>
<organism evidence="2">
    <name type="scientific">Fopius arisanus</name>
    <dbReference type="NCBI Taxonomy" id="64838"/>
    <lineage>
        <taxon>Eukaryota</taxon>
        <taxon>Metazoa</taxon>
        <taxon>Ecdysozoa</taxon>
        <taxon>Arthropoda</taxon>
        <taxon>Hexapoda</taxon>
        <taxon>Insecta</taxon>
        <taxon>Pterygota</taxon>
        <taxon>Neoptera</taxon>
        <taxon>Endopterygota</taxon>
        <taxon>Hymenoptera</taxon>
        <taxon>Apocrita</taxon>
        <taxon>Ichneumonoidea</taxon>
        <taxon>Braconidae</taxon>
        <taxon>Opiinae</taxon>
        <taxon>Fopius</taxon>
    </lineage>
</organism>
<gene>
    <name evidence="2" type="primary">ELH1</name>
    <name evidence="4" type="synonym">LOC105272477</name>
    <name evidence="2" type="ORF">g.4663</name>
</gene>
<name>A0A0C9RVR7_9HYME</name>
<dbReference type="AlphaFoldDB" id="A0A0C9RVR7"/>
<protein>
    <submittedName>
        <fullName evidence="2">ELH1 protein</fullName>
    </submittedName>
</protein>
<keyword evidence="3" id="KW-1185">Reference proteome</keyword>
<reference evidence="2" key="1">
    <citation type="submission" date="2015-01" db="EMBL/GenBank/DDBJ databases">
        <title>Transcriptome Assembly of Fopius arisanus.</title>
        <authorList>
            <person name="Geib S."/>
        </authorList>
    </citation>
    <scope>NUCLEOTIDE SEQUENCE</scope>
</reference>
<accession>A0A9R1U944</accession>
<dbReference type="OrthoDB" id="7697863at2759"/>
<evidence type="ECO:0000313" key="2">
    <source>
        <dbReference type="EMBL" id="JAG82822.1"/>
    </source>
</evidence>
<evidence type="ECO:0000313" key="3">
    <source>
        <dbReference type="Proteomes" id="UP000694866"/>
    </source>
</evidence>
<dbReference type="KEGG" id="fas:105272477"/>
<dbReference type="RefSeq" id="XP_011312929.1">
    <property type="nucleotide sequence ID" value="XM_011314627.1"/>
</dbReference>
<dbReference type="Proteomes" id="UP000694866">
    <property type="component" value="Unplaced"/>
</dbReference>
<sequence length="227" mass="25873">MNELSTSKTCPRSSVTMSHSPQRDLRSPRTTFQSPTKNSSCLKTTNHSKNKQTTPTSTKLKDSSFIPSRRQTMRDFSRASHSMISETSLIRDPDVKKMEDARLQCIDKHERSLTTAVGQIQSQLVRVLAGINEIKLQNAEAVIMPANRGPTVDPHQYFCDTLEEFANFNDLLRDDPEYRNLVCDGLKTRINLNAKLQYSIGKILRSLMNKNILEHYTAKNRRKSTDN</sequence>
<evidence type="ECO:0000313" key="4">
    <source>
        <dbReference type="RefSeq" id="XP_011312929.1"/>
    </source>
</evidence>
<reference evidence="4" key="2">
    <citation type="submission" date="2025-04" db="UniProtKB">
        <authorList>
            <consortium name="RefSeq"/>
        </authorList>
    </citation>
    <scope>IDENTIFICATION</scope>
    <source>
        <strain evidence="4">USDA-PBARC FA_bdor</strain>
        <tissue evidence="4">Whole organism</tissue>
    </source>
</reference>
<evidence type="ECO:0000256" key="1">
    <source>
        <dbReference type="SAM" id="MobiDB-lite"/>
    </source>
</evidence>